<organism evidence="1 2">
    <name type="scientific">Diploptera punctata</name>
    <name type="common">Pacific beetle cockroach</name>
    <dbReference type="NCBI Taxonomy" id="6984"/>
    <lineage>
        <taxon>Eukaryota</taxon>
        <taxon>Metazoa</taxon>
        <taxon>Ecdysozoa</taxon>
        <taxon>Arthropoda</taxon>
        <taxon>Hexapoda</taxon>
        <taxon>Insecta</taxon>
        <taxon>Pterygota</taxon>
        <taxon>Neoptera</taxon>
        <taxon>Polyneoptera</taxon>
        <taxon>Dictyoptera</taxon>
        <taxon>Blattodea</taxon>
        <taxon>Blaberoidea</taxon>
        <taxon>Blaberidae</taxon>
        <taxon>Diplopterinae</taxon>
        <taxon>Diploptera</taxon>
    </lineage>
</organism>
<protein>
    <submittedName>
        <fullName evidence="1">Uncharacterized protein</fullName>
    </submittedName>
</protein>
<keyword evidence="2" id="KW-1185">Reference proteome</keyword>
<feature type="non-terminal residue" evidence="1">
    <location>
        <position position="64"/>
    </location>
</feature>
<name>A0AAD8A0Z7_DIPPU</name>
<evidence type="ECO:0000313" key="2">
    <source>
        <dbReference type="Proteomes" id="UP001233999"/>
    </source>
</evidence>
<accession>A0AAD8A0Z7</accession>
<gene>
    <name evidence="1" type="ORF">L9F63_016591</name>
</gene>
<dbReference type="Proteomes" id="UP001233999">
    <property type="component" value="Unassembled WGS sequence"/>
</dbReference>
<reference evidence="1" key="1">
    <citation type="journal article" date="2023" name="IScience">
        <title>Live-bearing cockroach genome reveals convergent evolutionary mechanisms linked to viviparity in insects and beyond.</title>
        <authorList>
            <person name="Fouks B."/>
            <person name="Harrison M.C."/>
            <person name="Mikhailova A.A."/>
            <person name="Marchal E."/>
            <person name="English S."/>
            <person name="Carruthers M."/>
            <person name="Jennings E.C."/>
            <person name="Chiamaka E.L."/>
            <person name="Frigard R.A."/>
            <person name="Pippel M."/>
            <person name="Attardo G.M."/>
            <person name="Benoit J.B."/>
            <person name="Bornberg-Bauer E."/>
            <person name="Tobe S.S."/>
        </authorList>
    </citation>
    <scope>NUCLEOTIDE SEQUENCE</scope>
    <source>
        <strain evidence="1">Stay&amp;Tobe</strain>
    </source>
</reference>
<feature type="non-terminal residue" evidence="1">
    <location>
        <position position="1"/>
    </location>
</feature>
<comment type="caution">
    <text evidence="1">The sequence shown here is derived from an EMBL/GenBank/DDBJ whole genome shotgun (WGS) entry which is preliminary data.</text>
</comment>
<evidence type="ECO:0000313" key="1">
    <source>
        <dbReference type="EMBL" id="KAJ9590377.1"/>
    </source>
</evidence>
<proteinExistence type="predicted"/>
<dbReference type="AlphaFoldDB" id="A0AAD8A0Z7"/>
<sequence>ACTMIFPFFLLTPNNDHCSIMFSVSAEKRNLIVYQRIHTGRTGESANRRPVNMRVGDSCCIRFT</sequence>
<dbReference type="EMBL" id="JASPKZ010004222">
    <property type="protein sequence ID" value="KAJ9590377.1"/>
    <property type="molecule type" value="Genomic_DNA"/>
</dbReference>
<reference evidence="1" key="2">
    <citation type="submission" date="2023-05" db="EMBL/GenBank/DDBJ databases">
        <authorList>
            <person name="Fouks B."/>
        </authorList>
    </citation>
    <scope>NUCLEOTIDE SEQUENCE</scope>
    <source>
        <strain evidence="1">Stay&amp;Tobe</strain>
        <tissue evidence="1">Testes</tissue>
    </source>
</reference>